<dbReference type="InterPro" id="IPR040348">
    <property type="entry name" value="POLAR-like"/>
</dbReference>
<name>A0A8X8CX17_POPTO</name>
<dbReference type="AlphaFoldDB" id="A0A8X8CX17"/>
<dbReference type="GO" id="GO:0008356">
    <property type="term" value="P:asymmetric cell division"/>
    <property type="evidence" value="ECO:0007669"/>
    <property type="project" value="InterPro"/>
</dbReference>
<comment type="caution">
    <text evidence="2">The sequence shown here is derived from an EMBL/GenBank/DDBJ whole genome shotgun (WGS) entry which is preliminary data.</text>
</comment>
<feature type="coiled-coil region" evidence="1">
    <location>
        <begin position="448"/>
        <end position="482"/>
    </location>
</feature>
<dbReference type="EMBL" id="JAAWWB010000012">
    <property type="protein sequence ID" value="KAG6769824.1"/>
    <property type="molecule type" value="Genomic_DNA"/>
</dbReference>
<evidence type="ECO:0000256" key="1">
    <source>
        <dbReference type="SAM" id="Coils"/>
    </source>
</evidence>
<dbReference type="PANTHER" id="PTHR33476">
    <property type="entry name" value="EMB|CAB62613.1"/>
    <property type="match status" value="1"/>
</dbReference>
<keyword evidence="3" id="KW-1185">Reference proteome</keyword>
<protein>
    <submittedName>
        <fullName evidence="2">Uncharacterized protein</fullName>
    </submittedName>
</protein>
<dbReference type="OrthoDB" id="1657181at2759"/>
<evidence type="ECO:0000313" key="2">
    <source>
        <dbReference type="EMBL" id="KAG6769824.1"/>
    </source>
</evidence>
<keyword evidence="1" id="KW-0175">Coiled coil</keyword>
<evidence type="ECO:0000313" key="3">
    <source>
        <dbReference type="Proteomes" id="UP000886885"/>
    </source>
</evidence>
<dbReference type="PANTHER" id="PTHR33476:SF4">
    <property type="entry name" value="POLAR LOCALIZATION DURING ASYMMETRIC DIVISION AND PROTEIN"/>
    <property type="match status" value="1"/>
</dbReference>
<gene>
    <name evidence="2" type="ORF">POTOM_025489</name>
</gene>
<proteinExistence type="predicted"/>
<reference evidence="2" key="1">
    <citation type="journal article" date="2020" name="bioRxiv">
        <title>Hybrid origin of Populus tomentosa Carr. identified through genome sequencing and phylogenomic analysis.</title>
        <authorList>
            <person name="An X."/>
            <person name="Gao K."/>
            <person name="Chen Z."/>
            <person name="Li J."/>
            <person name="Yang X."/>
            <person name="Yang X."/>
            <person name="Zhou J."/>
            <person name="Guo T."/>
            <person name="Zhao T."/>
            <person name="Huang S."/>
            <person name="Miao D."/>
            <person name="Khan W.U."/>
            <person name="Rao P."/>
            <person name="Ye M."/>
            <person name="Lei B."/>
            <person name="Liao W."/>
            <person name="Wang J."/>
            <person name="Ji L."/>
            <person name="Li Y."/>
            <person name="Guo B."/>
            <person name="Mustafa N.S."/>
            <person name="Li S."/>
            <person name="Yun Q."/>
            <person name="Keller S.R."/>
            <person name="Mao J."/>
            <person name="Zhang R."/>
            <person name="Strauss S.H."/>
        </authorList>
    </citation>
    <scope>NUCLEOTIDE SEQUENCE</scope>
    <source>
        <strain evidence="2">GM15</strain>
        <tissue evidence="2">Leaf</tissue>
    </source>
</reference>
<dbReference type="Proteomes" id="UP000886885">
    <property type="component" value="Chromosome 6D"/>
</dbReference>
<accession>A0A8X8CX17</accession>
<sequence length="532" mass="59119">MSMRREPNCEGHVSTVLEENFEIDRLKVDVLVLQIKVVKIFPNFLLALRLVFVVREAKRDIYDVYNGKIGKDLTLTYSTLVAICDPMPVIENAIIAPFCSTLFGRSPQGKPTRRTSTRFKLLSISKDEHLCHTVAPLKGVMWNLLLTAAIAGSTGFIAKHVFTNHHSPSEKCEQEENLQESPAFDSPLVTKECHGYESNCDQEGIFRFSSSASGSRGKNKKKSCLKEKSGVSCRRLKFATENVKRSGGLKGTSGRKSCACLKKKRTESSLFGRGLGVGIMYMMSAGKAEISKLSTAMDETSKIIHELRTELYKRKSTQLATSSENISTEQMQLVANRISMVDRDPNDMKLCGLTMADDVECPSSVLTEEPEPAVLEMDQLEAEFESELQKLPWSSTETSGHEVTRLNLGKAEVSSEGFCELEGADDVSYQSHGVLPSELDNKLSHLLIEQQENQIMGLESELHLAQSQLHEKEAELQALKDCPPSDALHCFSDDEVEVQPELECNTEWDKNIQVGSESRKSVVGMKRPIDSA</sequence>
<organism evidence="2 3">
    <name type="scientific">Populus tomentosa</name>
    <name type="common">Chinese white poplar</name>
    <dbReference type="NCBI Taxonomy" id="118781"/>
    <lineage>
        <taxon>Eukaryota</taxon>
        <taxon>Viridiplantae</taxon>
        <taxon>Streptophyta</taxon>
        <taxon>Embryophyta</taxon>
        <taxon>Tracheophyta</taxon>
        <taxon>Spermatophyta</taxon>
        <taxon>Magnoliopsida</taxon>
        <taxon>eudicotyledons</taxon>
        <taxon>Gunneridae</taxon>
        <taxon>Pentapetalae</taxon>
        <taxon>rosids</taxon>
        <taxon>fabids</taxon>
        <taxon>Malpighiales</taxon>
        <taxon>Salicaceae</taxon>
        <taxon>Saliceae</taxon>
        <taxon>Populus</taxon>
    </lineage>
</organism>